<dbReference type="PANTHER" id="PTHR22538:SF1">
    <property type="entry name" value="VWFD DOMAIN-CONTAINING PROTEIN"/>
    <property type="match status" value="1"/>
</dbReference>
<organism evidence="1 2">
    <name type="scientific">Phytophthora megakarya</name>
    <dbReference type="NCBI Taxonomy" id="4795"/>
    <lineage>
        <taxon>Eukaryota</taxon>
        <taxon>Sar</taxon>
        <taxon>Stramenopiles</taxon>
        <taxon>Oomycota</taxon>
        <taxon>Peronosporomycetes</taxon>
        <taxon>Peronosporales</taxon>
        <taxon>Peronosporaceae</taxon>
        <taxon>Phytophthora</taxon>
    </lineage>
</organism>
<dbReference type="AlphaFoldDB" id="A0A225UNK7"/>
<protein>
    <submittedName>
        <fullName evidence="1">Uncharacterized protein</fullName>
    </submittedName>
</protein>
<evidence type="ECO:0000313" key="2">
    <source>
        <dbReference type="Proteomes" id="UP000198211"/>
    </source>
</evidence>
<accession>A0A225UNK7</accession>
<dbReference type="Proteomes" id="UP000198211">
    <property type="component" value="Unassembled WGS sequence"/>
</dbReference>
<reference evidence="2" key="1">
    <citation type="submission" date="2017-03" db="EMBL/GenBank/DDBJ databases">
        <title>Phytopthora megakarya and P. palmivora, two closely related causual agents of cacao black pod achieved similar genome size and gene model numbers by different mechanisms.</title>
        <authorList>
            <person name="Ali S."/>
            <person name="Shao J."/>
            <person name="Larry D.J."/>
            <person name="Kronmiller B."/>
            <person name="Shen D."/>
            <person name="Strem M.D."/>
            <person name="Melnick R.L."/>
            <person name="Guiltinan M.J."/>
            <person name="Tyler B.M."/>
            <person name="Meinhardt L.W."/>
            <person name="Bailey B.A."/>
        </authorList>
    </citation>
    <scope>NUCLEOTIDE SEQUENCE [LARGE SCALE GENOMIC DNA]</scope>
    <source>
        <strain evidence="2">zdho120</strain>
    </source>
</reference>
<proteinExistence type="predicted"/>
<keyword evidence="2" id="KW-1185">Reference proteome</keyword>
<dbReference type="OrthoDB" id="127195at2759"/>
<dbReference type="EMBL" id="NBNE01013774">
    <property type="protein sequence ID" value="OWY94827.1"/>
    <property type="molecule type" value="Genomic_DNA"/>
</dbReference>
<dbReference type="PANTHER" id="PTHR22538">
    <property type="entry name" value="CILIA- AND FLAGELLA-ASSOCIATED PROTEIN 74"/>
    <property type="match status" value="1"/>
</dbReference>
<sequence>MKIHGYSEFDIFANPAVVQNNVRVLYNGYAIFTEGNTDFKYLLVNGAVLETNTGSGGNTTVRCFHTDTFQFDDILHALNDATPIPSASVGTVAVDCPSKHLFKTSFSGAKFAICASGKLGFTAYSSDMTIAVEYLNGPINISMPLSDNTKACADMATSVLMTPTGATLLTGISSYSHSRKLKAEGHMAMEASSCGVSPRLALTSF</sequence>
<gene>
    <name evidence="1" type="ORF">PHMEG_00035334</name>
</gene>
<evidence type="ECO:0000313" key="1">
    <source>
        <dbReference type="EMBL" id="OWY94827.1"/>
    </source>
</evidence>
<comment type="caution">
    <text evidence="1">The sequence shown here is derived from an EMBL/GenBank/DDBJ whole genome shotgun (WGS) entry which is preliminary data.</text>
</comment>
<name>A0A225UNK7_9STRA</name>